<sequence>MEMAEEVPNQPKISPNWNKCQEIVENGDMDRINLLPNCLLHEILSCLPSTKDAIRTALRHVKELTIGVFCFKVMSYLKAKGFVSPSNIKFPPDTSYEWLVHGI</sequence>
<protein>
    <recommendedName>
        <fullName evidence="3">F-box domain-containing protein</fullName>
    </recommendedName>
</protein>
<proteinExistence type="predicted"/>
<evidence type="ECO:0000313" key="1">
    <source>
        <dbReference type="EMBL" id="KAJ0197895.1"/>
    </source>
</evidence>
<dbReference type="Proteomes" id="UP000235145">
    <property type="component" value="Unassembled WGS sequence"/>
</dbReference>
<reference evidence="1 2" key="1">
    <citation type="journal article" date="2017" name="Nat. Commun.">
        <title>Genome assembly with in vitro proximity ligation data and whole-genome triplication in lettuce.</title>
        <authorList>
            <person name="Reyes-Chin-Wo S."/>
            <person name="Wang Z."/>
            <person name="Yang X."/>
            <person name="Kozik A."/>
            <person name="Arikit S."/>
            <person name="Song C."/>
            <person name="Xia L."/>
            <person name="Froenicke L."/>
            <person name="Lavelle D.O."/>
            <person name="Truco M.J."/>
            <person name="Xia R."/>
            <person name="Zhu S."/>
            <person name="Xu C."/>
            <person name="Xu H."/>
            <person name="Xu X."/>
            <person name="Cox K."/>
            <person name="Korf I."/>
            <person name="Meyers B.C."/>
            <person name="Michelmore R.W."/>
        </authorList>
    </citation>
    <scope>NUCLEOTIDE SEQUENCE [LARGE SCALE GENOMIC DNA]</scope>
    <source>
        <strain evidence="2">cv. Salinas</strain>
        <tissue evidence="1">Seedlings</tissue>
    </source>
</reference>
<gene>
    <name evidence="1" type="ORF">LSAT_V11C700352440</name>
</gene>
<keyword evidence="2" id="KW-1185">Reference proteome</keyword>
<evidence type="ECO:0008006" key="3">
    <source>
        <dbReference type="Google" id="ProtNLM"/>
    </source>
</evidence>
<dbReference type="AlphaFoldDB" id="A0A9R1V430"/>
<dbReference type="EMBL" id="NBSK02000007">
    <property type="protein sequence ID" value="KAJ0197895.1"/>
    <property type="molecule type" value="Genomic_DNA"/>
</dbReference>
<comment type="caution">
    <text evidence="1">The sequence shown here is derived from an EMBL/GenBank/DDBJ whole genome shotgun (WGS) entry which is preliminary data.</text>
</comment>
<name>A0A9R1V430_LACSA</name>
<organism evidence="1 2">
    <name type="scientific">Lactuca sativa</name>
    <name type="common">Garden lettuce</name>
    <dbReference type="NCBI Taxonomy" id="4236"/>
    <lineage>
        <taxon>Eukaryota</taxon>
        <taxon>Viridiplantae</taxon>
        <taxon>Streptophyta</taxon>
        <taxon>Embryophyta</taxon>
        <taxon>Tracheophyta</taxon>
        <taxon>Spermatophyta</taxon>
        <taxon>Magnoliopsida</taxon>
        <taxon>eudicotyledons</taxon>
        <taxon>Gunneridae</taxon>
        <taxon>Pentapetalae</taxon>
        <taxon>asterids</taxon>
        <taxon>campanulids</taxon>
        <taxon>Asterales</taxon>
        <taxon>Asteraceae</taxon>
        <taxon>Cichorioideae</taxon>
        <taxon>Cichorieae</taxon>
        <taxon>Lactucinae</taxon>
        <taxon>Lactuca</taxon>
    </lineage>
</organism>
<accession>A0A9R1V430</accession>
<evidence type="ECO:0000313" key="2">
    <source>
        <dbReference type="Proteomes" id="UP000235145"/>
    </source>
</evidence>